<name>A0ABR1QS34_9PEZI</name>
<dbReference type="GeneID" id="92072551"/>
<proteinExistence type="predicted"/>
<feature type="compositionally biased region" description="Low complexity" evidence="1">
    <location>
        <begin position="245"/>
        <end position="265"/>
    </location>
</feature>
<protein>
    <recommendedName>
        <fullName evidence="4">P-loop containing nucleoside triphosphate hydrolase</fullName>
    </recommendedName>
</protein>
<reference evidence="2 3" key="1">
    <citation type="submission" date="2023-01" db="EMBL/GenBank/DDBJ databases">
        <title>Analysis of 21 Apiospora genomes using comparative genomics revels a genus with tremendous synthesis potential of carbohydrate active enzymes and secondary metabolites.</title>
        <authorList>
            <person name="Sorensen T."/>
        </authorList>
    </citation>
    <scope>NUCLEOTIDE SEQUENCE [LARGE SCALE GENOMIC DNA]</scope>
    <source>
        <strain evidence="2 3">CBS 24483</strain>
    </source>
</reference>
<dbReference type="Gene3D" id="3.40.50.300">
    <property type="entry name" value="P-loop containing nucleotide triphosphate hydrolases"/>
    <property type="match status" value="1"/>
</dbReference>
<evidence type="ECO:0008006" key="4">
    <source>
        <dbReference type="Google" id="ProtNLM"/>
    </source>
</evidence>
<feature type="region of interest" description="Disordered" evidence="1">
    <location>
        <begin position="119"/>
        <end position="337"/>
    </location>
</feature>
<evidence type="ECO:0000256" key="1">
    <source>
        <dbReference type="SAM" id="MobiDB-lite"/>
    </source>
</evidence>
<feature type="region of interest" description="Disordered" evidence="1">
    <location>
        <begin position="65"/>
        <end position="104"/>
    </location>
</feature>
<organism evidence="2 3">
    <name type="scientific">Apiospora aurea</name>
    <dbReference type="NCBI Taxonomy" id="335848"/>
    <lineage>
        <taxon>Eukaryota</taxon>
        <taxon>Fungi</taxon>
        <taxon>Dikarya</taxon>
        <taxon>Ascomycota</taxon>
        <taxon>Pezizomycotina</taxon>
        <taxon>Sordariomycetes</taxon>
        <taxon>Xylariomycetidae</taxon>
        <taxon>Amphisphaeriales</taxon>
        <taxon>Apiosporaceae</taxon>
        <taxon>Apiospora</taxon>
    </lineage>
</organism>
<sequence>MSSPAEPATEAPEDSGNCALDVDEQVKSIAWLPDSLPENKPKAFTVFFSGNFDPTKAATVPQFKFIPDADNTPNRAEPADSGRCTSSSNLSTHQAAKESIASISSDGIQTAVVPRPLFGPLSVSNEPQGKKDDSTFAVQGSKEATSPAPPANAVKPMFGPLSLNLKPQEKGDKFASASLNNNKAVIRASQRPVPASFSLVPIASQTSSHTNGKNHDSVDPSLESEESDSMGNRKSKKGRKTYELTNNAAASATAAASSSKALPLPKRSDVTAHPSHRPKATATANSRPPSRTIKPAPQTIGSSAESRNAHRSTSTSDELEDSGDESETSNDVSDEADSYRDYHMKLLTRRPEDDDMIGIMSAPIFTHPVLEHARSLRQGSKSTPFPQYAFFAGNSEEGHGTGPTDPRIFYNVASPSSIFICGQQGSGKSHTLSCLLEGCLVPSKLGRLPHPLTGIVFHYDTFVSDASGTPCEAAYLASSANIKVRVLCAPTSIRTMKKTYSKLPGVSVEELRLKESDLNTKRMLDLMQVSGGGSMPLYMHVIQRLLRDMRLEQQKKGTGFNYFRFRNSLAQEDLTQQQSIPLQQRLETLESFMVKSQVKPQDKANKSMKGTFWTPCEGQLTIVDLSCPCVTAEMACSLFNICLSLFLEQPSSIGRVVALDEAHKYMSESAEAQTLTNSLLSTIRLQRHLGARVFISTQEPTISPKLLDLCSITIVHHFQSPDWLRVLKGHLAGVSSAIKQPQGNNRPQYAATDCVDGNDDEDGISYDGVRGIHISQDDPTHDMMSHIVKLRTGDALLFAPSAIVGLEKRKAKGTAAAAADGGAVVVTPKQLHHEVMRVRVRARITADGGKSILAT</sequence>
<dbReference type="Proteomes" id="UP001391051">
    <property type="component" value="Unassembled WGS sequence"/>
</dbReference>
<dbReference type="RefSeq" id="XP_066704553.1">
    <property type="nucleotide sequence ID" value="XM_066839489.1"/>
</dbReference>
<gene>
    <name evidence="2" type="ORF">PG986_003267</name>
</gene>
<comment type="caution">
    <text evidence="2">The sequence shown here is derived from an EMBL/GenBank/DDBJ whole genome shotgun (WGS) entry which is preliminary data.</text>
</comment>
<evidence type="ECO:0000313" key="3">
    <source>
        <dbReference type="Proteomes" id="UP001391051"/>
    </source>
</evidence>
<dbReference type="EMBL" id="JAQQWE010000002">
    <property type="protein sequence ID" value="KAK7962442.1"/>
    <property type="molecule type" value="Genomic_DNA"/>
</dbReference>
<feature type="compositionally biased region" description="Polar residues" evidence="1">
    <location>
        <begin position="83"/>
        <end position="94"/>
    </location>
</feature>
<accession>A0ABR1QS34</accession>
<feature type="compositionally biased region" description="Acidic residues" evidence="1">
    <location>
        <begin position="317"/>
        <end position="336"/>
    </location>
</feature>
<dbReference type="SUPFAM" id="SSF52540">
    <property type="entry name" value="P-loop containing nucleoside triphosphate hydrolases"/>
    <property type="match status" value="1"/>
</dbReference>
<dbReference type="InterPro" id="IPR027417">
    <property type="entry name" value="P-loop_NTPase"/>
</dbReference>
<keyword evidence="3" id="KW-1185">Reference proteome</keyword>
<evidence type="ECO:0000313" key="2">
    <source>
        <dbReference type="EMBL" id="KAK7962442.1"/>
    </source>
</evidence>